<gene>
    <name evidence="2" type="ORF">NCTC12871_01710</name>
</gene>
<keyword evidence="3" id="KW-1185">Reference proteome</keyword>
<dbReference type="RefSeq" id="WP_126600728.1">
    <property type="nucleotide sequence ID" value="NZ_LR134510.1"/>
</dbReference>
<dbReference type="AlphaFoldDB" id="A0A448TW96"/>
<evidence type="ECO:0000313" key="3">
    <source>
        <dbReference type="Proteomes" id="UP000279799"/>
    </source>
</evidence>
<reference evidence="2 3" key="1">
    <citation type="submission" date="2018-12" db="EMBL/GenBank/DDBJ databases">
        <authorList>
            <consortium name="Pathogen Informatics"/>
        </authorList>
    </citation>
    <scope>NUCLEOTIDE SEQUENCE [LARGE SCALE GENOMIC DNA]</scope>
    <source>
        <strain evidence="2 3">NCTC12871</strain>
    </source>
</reference>
<dbReference type="InterPro" id="IPR031579">
    <property type="entry name" value="RcpB"/>
</dbReference>
<proteinExistence type="predicted"/>
<protein>
    <submittedName>
        <fullName evidence="2">Uncharacterized protein</fullName>
    </submittedName>
</protein>
<dbReference type="Pfam" id="PF16971">
    <property type="entry name" value="RcpB"/>
    <property type="match status" value="1"/>
</dbReference>
<organism evidence="2 3">
    <name type="scientific">Actinobacillus delphinicola</name>
    <dbReference type="NCBI Taxonomy" id="51161"/>
    <lineage>
        <taxon>Bacteria</taxon>
        <taxon>Pseudomonadati</taxon>
        <taxon>Pseudomonadota</taxon>
        <taxon>Gammaproteobacteria</taxon>
        <taxon>Pasteurellales</taxon>
        <taxon>Pasteurellaceae</taxon>
        <taxon>Actinobacillus</taxon>
    </lineage>
</organism>
<accession>A0A448TW96</accession>
<dbReference type="Proteomes" id="UP000279799">
    <property type="component" value="Chromosome"/>
</dbReference>
<dbReference type="KEGG" id="adp:NCTC12871_01710"/>
<name>A0A448TW96_9PAST</name>
<feature type="signal peptide" evidence="1">
    <location>
        <begin position="1"/>
        <end position="19"/>
    </location>
</feature>
<dbReference type="EMBL" id="LR134510">
    <property type="protein sequence ID" value="VEJ10200.1"/>
    <property type="molecule type" value="Genomic_DNA"/>
</dbReference>
<feature type="chain" id="PRO_5019096327" evidence="1">
    <location>
        <begin position="20"/>
        <end position="160"/>
    </location>
</feature>
<sequence>MRKILTACTVGLLIASAQAAENYPNVVIPTQGSIAPILTQPQDYVPAPNQDYTSFSMQLLASLGTKVQYPLQIIYKPTHKKEAVNLRHFLVNNGAKYRNIHLVPNRTAIYPLYVRAIVHMPKQANCLSYKEMDEQLADTNKLQSARPCYSINNMHLQTAF</sequence>
<keyword evidence="1" id="KW-0732">Signal</keyword>
<evidence type="ECO:0000256" key="1">
    <source>
        <dbReference type="SAM" id="SignalP"/>
    </source>
</evidence>
<evidence type="ECO:0000313" key="2">
    <source>
        <dbReference type="EMBL" id="VEJ10200.1"/>
    </source>
</evidence>